<name>A0A2K3N2Q4_TRIPR</name>
<dbReference type="InterPro" id="IPR046796">
    <property type="entry name" value="Transposase_32_dom"/>
</dbReference>
<proteinExistence type="predicted"/>
<evidence type="ECO:0000313" key="3">
    <source>
        <dbReference type="EMBL" id="PNX97340.1"/>
    </source>
</evidence>
<evidence type="ECO:0000259" key="2">
    <source>
        <dbReference type="Pfam" id="PF20167"/>
    </source>
</evidence>
<protein>
    <recommendedName>
        <fullName evidence="2">Putative plant transposon protein domain-containing protein</fullName>
    </recommendedName>
</protein>
<dbReference type="EMBL" id="ASHM01015442">
    <property type="protein sequence ID" value="PNX97340.1"/>
    <property type="molecule type" value="Genomic_DNA"/>
</dbReference>
<feature type="compositionally biased region" description="Basic and acidic residues" evidence="1">
    <location>
        <begin position="494"/>
        <end position="503"/>
    </location>
</feature>
<feature type="compositionally biased region" description="Basic and acidic residues" evidence="1">
    <location>
        <begin position="332"/>
        <end position="341"/>
    </location>
</feature>
<feature type="compositionally biased region" description="Polar residues" evidence="1">
    <location>
        <begin position="475"/>
        <end position="486"/>
    </location>
</feature>
<evidence type="ECO:0000313" key="4">
    <source>
        <dbReference type="Proteomes" id="UP000236291"/>
    </source>
</evidence>
<evidence type="ECO:0000256" key="1">
    <source>
        <dbReference type="SAM" id="MobiDB-lite"/>
    </source>
</evidence>
<gene>
    <name evidence="3" type="ORF">L195_g020567</name>
</gene>
<dbReference type="Proteomes" id="UP000236291">
    <property type="component" value="Unassembled WGS sequence"/>
</dbReference>
<reference evidence="3 4" key="1">
    <citation type="journal article" date="2014" name="Am. J. Bot.">
        <title>Genome assembly and annotation for red clover (Trifolium pratense; Fabaceae).</title>
        <authorList>
            <person name="Istvanek J."/>
            <person name="Jaros M."/>
            <person name="Krenek A."/>
            <person name="Repkova J."/>
        </authorList>
    </citation>
    <scope>NUCLEOTIDE SEQUENCE [LARGE SCALE GENOMIC DNA]</scope>
    <source>
        <strain evidence="4">cv. Tatra</strain>
        <tissue evidence="3">Young leaves</tissue>
    </source>
</reference>
<feature type="compositionally biased region" description="Acidic residues" evidence="1">
    <location>
        <begin position="388"/>
        <end position="399"/>
    </location>
</feature>
<sequence>MVDYEGLKVNNFDVEPYFIKQGWKRYFEMLNGPIYPELLRHFWMKAKIFTKYEAKQEEKQAIERNPSLKGKSRKEMGLIEFTGTQIRSNICGLNLIYSKEHFNKLLNLDDKGLILDAFEKDTRYRDDLLHRMFVDMSQKGKVKGMTDECRVLFKIIISSICPRIGGTDTISWTHRHLIYFLLTEKKVNLRDYLFERICEAIHLSKTQRRTSIVHPRLLSELFFQCKIVKLVKKCDPELVADEVRPEVLSASFLTKMHIINTKIVQPQQDFQIHSGDPFYLEDYPIISELDCEEVIQNYLEQLSKEGHNVTREMVPPKPTTDLHSLRRKGSKRKIETQKPEVKPDLLKQKKIKVEKEAEQRTKQKLEAPAKKIIEEPSVAQKRKLHLDDDADSEETDTDEQTLGARLQQRKKAPDVKGKSLKLTTNTDKELGYTKPLQTIHPDSSQPINISSSDNSEEQSCSTDELIKRGKKRLSKLTSTDKSQQMDKQILSDNPLHELEKHLSPDTLNTHSFTHKTTQPQKSPEKSQSPEKQQPLTSTPSSPAKPSSDPQPDEPKQPSPTKSPEPTSKPIDSDPISEPMDSEPTITQSVEHESPIRVHTCAPRPPPLTLDDLVMSTSVFDEALSRFKDPEVDVVSYVSRKDLHSIKFIKTSPELPKPYNAPYTYSTTSDPKADPFDSLSNQFYYDLLRLSELRNKFLVFPSNVDAAIFALKAKLSDVLEVIGQEIKDDIRNKGMEAARLMMEAVERASQKRLTLLSHAELESTRSEAEAARKAEEDKILQVLKGCRMESELFNRLEAQRIETEKLAQETLLMIEYPEDLGSSSDKGKAPMDSDMEDKIKGLEEAIGNQRTDHQQLAGKVDNVDTKVDGLHEKFDKILAYLSSLKP</sequence>
<organism evidence="3 4">
    <name type="scientific">Trifolium pratense</name>
    <name type="common">Red clover</name>
    <dbReference type="NCBI Taxonomy" id="57577"/>
    <lineage>
        <taxon>Eukaryota</taxon>
        <taxon>Viridiplantae</taxon>
        <taxon>Streptophyta</taxon>
        <taxon>Embryophyta</taxon>
        <taxon>Tracheophyta</taxon>
        <taxon>Spermatophyta</taxon>
        <taxon>Magnoliopsida</taxon>
        <taxon>eudicotyledons</taxon>
        <taxon>Gunneridae</taxon>
        <taxon>Pentapetalae</taxon>
        <taxon>rosids</taxon>
        <taxon>fabids</taxon>
        <taxon>Fabales</taxon>
        <taxon>Fabaceae</taxon>
        <taxon>Papilionoideae</taxon>
        <taxon>50 kb inversion clade</taxon>
        <taxon>NPAAA clade</taxon>
        <taxon>Hologalegina</taxon>
        <taxon>IRL clade</taxon>
        <taxon>Trifolieae</taxon>
        <taxon>Trifolium</taxon>
    </lineage>
</organism>
<feature type="compositionally biased region" description="Basic and acidic residues" evidence="1">
    <location>
        <begin position="354"/>
        <end position="374"/>
    </location>
</feature>
<feature type="domain" description="Putative plant transposon protein" evidence="2">
    <location>
        <begin position="21"/>
        <end position="222"/>
    </location>
</feature>
<feature type="compositionally biased region" description="Polar residues" evidence="1">
    <location>
        <begin position="505"/>
        <end position="521"/>
    </location>
</feature>
<reference evidence="3 4" key="2">
    <citation type="journal article" date="2017" name="Front. Plant Sci.">
        <title>Gene Classification and Mining of Molecular Markers Useful in Red Clover (Trifolium pratense) Breeding.</title>
        <authorList>
            <person name="Istvanek J."/>
            <person name="Dluhosova J."/>
            <person name="Dluhos P."/>
            <person name="Patkova L."/>
            <person name="Nedelnik J."/>
            <person name="Repkova J."/>
        </authorList>
    </citation>
    <scope>NUCLEOTIDE SEQUENCE [LARGE SCALE GENOMIC DNA]</scope>
    <source>
        <strain evidence="4">cv. Tatra</strain>
        <tissue evidence="3">Young leaves</tissue>
    </source>
</reference>
<dbReference type="Pfam" id="PF20167">
    <property type="entry name" value="Transposase_32"/>
    <property type="match status" value="1"/>
</dbReference>
<feature type="compositionally biased region" description="Low complexity" evidence="1">
    <location>
        <begin position="447"/>
        <end position="461"/>
    </location>
</feature>
<dbReference type="AlphaFoldDB" id="A0A2K3N2Q4"/>
<feature type="region of interest" description="Disordered" evidence="1">
    <location>
        <begin position="307"/>
        <end position="341"/>
    </location>
</feature>
<feature type="compositionally biased region" description="Low complexity" evidence="1">
    <location>
        <begin position="537"/>
        <end position="549"/>
    </location>
</feature>
<comment type="caution">
    <text evidence="3">The sequence shown here is derived from an EMBL/GenBank/DDBJ whole genome shotgun (WGS) entry which is preliminary data.</text>
</comment>
<accession>A0A2K3N2Q4</accession>
<feature type="region of interest" description="Disordered" evidence="1">
    <location>
        <begin position="354"/>
        <end position="603"/>
    </location>
</feature>